<keyword evidence="2" id="KW-1185">Reference proteome</keyword>
<feature type="transmembrane region" description="Helical" evidence="1">
    <location>
        <begin position="94"/>
        <end position="118"/>
    </location>
</feature>
<evidence type="ECO:0000313" key="3">
    <source>
        <dbReference type="WBParaSite" id="nRc.2.0.1.t02453-RA"/>
    </source>
</evidence>
<protein>
    <submittedName>
        <fullName evidence="3">Uncharacterized protein</fullName>
    </submittedName>
</protein>
<evidence type="ECO:0000256" key="1">
    <source>
        <dbReference type="SAM" id="Phobius"/>
    </source>
</evidence>
<sequence length="200" mass="21647">MFKQLFDPELNMDSCCCGSVRIRRGAFVVGCLELAGVLLVLGKVFLAGYLMGGHWPSLSIVAVLTLIAAFNFFTIPLMFVGLKKRRASLIAWHLIVHVVNVISLVFVLLISSTFLVVVSGDIIGQQKLLDSNETSGYFSSNASADSSVYKVRHRPKAVVTMDDATWIFQISQSPLTNAATTAAKNRAKLIGTDHNGNGAD</sequence>
<keyword evidence="1" id="KW-0812">Transmembrane</keyword>
<keyword evidence="1" id="KW-1133">Transmembrane helix</keyword>
<feature type="transmembrane region" description="Helical" evidence="1">
    <location>
        <begin position="57"/>
        <end position="82"/>
    </location>
</feature>
<reference evidence="3" key="1">
    <citation type="submission" date="2022-11" db="UniProtKB">
        <authorList>
            <consortium name="WormBaseParasite"/>
        </authorList>
    </citation>
    <scope>IDENTIFICATION</scope>
</reference>
<dbReference type="AlphaFoldDB" id="A0A915HKF8"/>
<dbReference type="Proteomes" id="UP000887565">
    <property type="component" value="Unplaced"/>
</dbReference>
<keyword evidence="1" id="KW-0472">Membrane</keyword>
<proteinExistence type="predicted"/>
<name>A0A915HKF8_ROMCU</name>
<evidence type="ECO:0000313" key="2">
    <source>
        <dbReference type="Proteomes" id="UP000887565"/>
    </source>
</evidence>
<organism evidence="2 3">
    <name type="scientific">Romanomermis culicivorax</name>
    <name type="common">Nematode worm</name>
    <dbReference type="NCBI Taxonomy" id="13658"/>
    <lineage>
        <taxon>Eukaryota</taxon>
        <taxon>Metazoa</taxon>
        <taxon>Ecdysozoa</taxon>
        <taxon>Nematoda</taxon>
        <taxon>Enoplea</taxon>
        <taxon>Dorylaimia</taxon>
        <taxon>Mermithida</taxon>
        <taxon>Mermithoidea</taxon>
        <taxon>Mermithidae</taxon>
        <taxon>Romanomermis</taxon>
    </lineage>
</organism>
<accession>A0A915HKF8</accession>
<feature type="transmembrane region" description="Helical" evidence="1">
    <location>
        <begin position="27"/>
        <end position="51"/>
    </location>
</feature>
<dbReference type="WBParaSite" id="nRc.2.0.1.t02453-RA">
    <property type="protein sequence ID" value="nRc.2.0.1.t02453-RA"/>
    <property type="gene ID" value="nRc.2.0.1.g02453"/>
</dbReference>